<name>B9ESC7_PROMM</name>
<gene>
    <name evidence="1" type="ordered locus">PMT_2750</name>
</gene>
<dbReference type="HOGENOM" id="CLU_3102561_0_0_3"/>
<dbReference type="EMBL" id="BX548175">
    <property type="protein sequence ID" value="CAX32271.1"/>
    <property type="molecule type" value="Genomic_DNA"/>
</dbReference>
<sequence>MLSGPGAVMTFCFHPSALSISCLNLFKKAVSWLNAIDEFEHRLIKDMLSFC</sequence>
<dbReference type="KEGG" id="pmt:PMT_2750"/>
<protein>
    <submittedName>
        <fullName evidence="1">Uncharacterized protein</fullName>
    </submittedName>
</protein>
<proteinExistence type="predicted"/>
<dbReference type="AlphaFoldDB" id="B9ESC7"/>
<dbReference type="eggNOG" id="ENOG50322S7">
    <property type="taxonomic scope" value="Bacteria"/>
</dbReference>
<accession>B9ESC7</accession>
<dbReference type="Proteomes" id="UP000001423">
    <property type="component" value="Chromosome"/>
</dbReference>
<evidence type="ECO:0000313" key="2">
    <source>
        <dbReference type="Proteomes" id="UP000001423"/>
    </source>
</evidence>
<reference evidence="1 2" key="1">
    <citation type="journal article" date="2003" name="Nature">
        <title>Genome divergence in two Prochlorococcus ecotypes reflects oceanic niche differentiation.</title>
        <authorList>
            <person name="Rocap G."/>
            <person name="Larimer F.W."/>
            <person name="Lamerdin J.E."/>
            <person name="Malfatti S."/>
            <person name="Chain P."/>
            <person name="Ahlgren N.A."/>
            <person name="Arellano A."/>
            <person name="Coleman M."/>
            <person name="Hauser L."/>
            <person name="Hess W.R."/>
            <person name="Johnson Z.I."/>
            <person name="Land M.L."/>
            <person name="Lindell D."/>
            <person name="Post A.F."/>
            <person name="Regala W."/>
            <person name="Shah M."/>
            <person name="Shaw S.L."/>
            <person name="Steglich C."/>
            <person name="Sullivan M.B."/>
            <person name="Ting C.S."/>
            <person name="Tolonen A."/>
            <person name="Webb E.A."/>
            <person name="Zinser E.R."/>
            <person name="Chisholm S.W."/>
        </authorList>
    </citation>
    <scope>NUCLEOTIDE SEQUENCE [LARGE SCALE GENOMIC DNA]</scope>
    <source>
        <strain evidence="2">MIT 9313</strain>
    </source>
</reference>
<keyword evidence="2" id="KW-1185">Reference proteome</keyword>
<organism evidence="1 2">
    <name type="scientific">Prochlorococcus marinus (strain MIT 9313)</name>
    <dbReference type="NCBI Taxonomy" id="74547"/>
    <lineage>
        <taxon>Bacteria</taxon>
        <taxon>Bacillati</taxon>
        <taxon>Cyanobacteriota</taxon>
        <taxon>Cyanophyceae</taxon>
        <taxon>Synechococcales</taxon>
        <taxon>Prochlorococcaceae</taxon>
        <taxon>Prochlorococcus</taxon>
    </lineage>
</organism>
<evidence type="ECO:0000313" key="1">
    <source>
        <dbReference type="EMBL" id="CAX32271.1"/>
    </source>
</evidence>